<proteinExistence type="predicted"/>
<feature type="region of interest" description="Disordered" evidence="5">
    <location>
        <begin position="29"/>
        <end position="108"/>
    </location>
</feature>
<dbReference type="InterPro" id="IPR003807">
    <property type="entry name" value="DUF202"/>
</dbReference>
<evidence type="ECO:0000256" key="4">
    <source>
        <dbReference type="ARBA" id="ARBA00023136"/>
    </source>
</evidence>
<gene>
    <name evidence="8" type="ORF">A7U60_g7595</name>
</gene>
<keyword evidence="4 6" id="KW-0472">Membrane</keyword>
<dbReference type="InterPro" id="IPR051572">
    <property type="entry name" value="VTC_Complex_Subunit"/>
</dbReference>
<keyword evidence="3 6" id="KW-1133">Transmembrane helix</keyword>
<dbReference type="GO" id="GO:0033254">
    <property type="term" value="C:vacuolar transporter chaperone complex"/>
    <property type="evidence" value="ECO:0007669"/>
    <property type="project" value="TreeGrafter"/>
</dbReference>
<dbReference type="AlphaFoldDB" id="A0A9Q5MZQ7"/>
<comment type="caution">
    <text evidence="8">The sequence shown here is derived from an EMBL/GenBank/DDBJ whole genome shotgun (WGS) entry which is preliminary data.</text>
</comment>
<keyword evidence="2 6" id="KW-0812">Transmembrane</keyword>
<organism evidence="8 9">
    <name type="scientific">Sanghuangporus baumii</name>
    <name type="common">Phellinus baumii</name>
    <dbReference type="NCBI Taxonomy" id="108892"/>
    <lineage>
        <taxon>Eukaryota</taxon>
        <taxon>Fungi</taxon>
        <taxon>Dikarya</taxon>
        <taxon>Basidiomycota</taxon>
        <taxon>Agaricomycotina</taxon>
        <taxon>Agaricomycetes</taxon>
        <taxon>Hymenochaetales</taxon>
        <taxon>Hymenochaetaceae</taxon>
        <taxon>Sanghuangporus</taxon>
    </lineage>
</organism>
<feature type="compositionally biased region" description="Polar residues" evidence="5">
    <location>
        <begin position="29"/>
        <end position="38"/>
    </location>
</feature>
<evidence type="ECO:0000256" key="5">
    <source>
        <dbReference type="SAM" id="MobiDB-lite"/>
    </source>
</evidence>
<evidence type="ECO:0000259" key="7">
    <source>
        <dbReference type="Pfam" id="PF02656"/>
    </source>
</evidence>
<feature type="domain" description="DUF202" evidence="7">
    <location>
        <begin position="124"/>
        <end position="178"/>
    </location>
</feature>
<accession>A0A9Q5MZQ7</accession>
<dbReference type="PANTHER" id="PTHR46140:SF2">
    <property type="entry name" value="VACUOLAR TRANSPORTER CHAPERONE 3 COMPLEX SUBUNIT 3-RELATED"/>
    <property type="match status" value="1"/>
</dbReference>
<feature type="transmembrane region" description="Helical" evidence="6">
    <location>
        <begin position="163"/>
        <end position="181"/>
    </location>
</feature>
<evidence type="ECO:0000256" key="1">
    <source>
        <dbReference type="ARBA" id="ARBA00004127"/>
    </source>
</evidence>
<dbReference type="Pfam" id="PF02656">
    <property type="entry name" value="DUF202"/>
    <property type="match status" value="1"/>
</dbReference>
<dbReference type="GO" id="GO:0012505">
    <property type="term" value="C:endomembrane system"/>
    <property type="evidence" value="ECO:0007669"/>
    <property type="project" value="UniProtKB-SubCell"/>
</dbReference>
<feature type="transmembrane region" description="Helical" evidence="6">
    <location>
        <begin position="133"/>
        <end position="151"/>
    </location>
</feature>
<comment type="subcellular location">
    <subcellularLocation>
        <location evidence="1">Endomembrane system</location>
        <topology evidence="1">Multi-pass membrane protein</topology>
    </subcellularLocation>
</comment>
<feature type="compositionally biased region" description="Gly residues" evidence="5">
    <location>
        <begin position="93"/>
        <end position="104"/>
    </location>
</feature>
<sequence length="254" mass="27665">MASSSSHPQTETKHEGLLKRSWHAVLQPFSSTALQSLPDTSRRNRDRETRADRIPEGEGDVFVHEYQAISGSNNAGPPPGEGGEATVNEDGTDAGGGGGGGGGAAPVTVRVPKKIPTPIKVEGKVWFANERTWIAYLNIGVLLGTLALALFNASEDAIARDFAYIYAGISVCVVVRSIFLSCVQHELKLFRTAQVYGWSIYQKRITMIRKRDPGHFDQIIGPVIISALLFFAVLANFILRVREIRRGVIPAPRD</sequence>
<evidence type="ECO:0000313" key="8">
    <source>
        <dbReference type="EMBL" id="OCB85290.1"/>
    </source>
</evidence>
<dbReference type="EMBL" id="LNZH02000210">
    <property type="protein sequence ID" value="OCB85290.1"/>
    <property type="molecule type" value="Genomic_DNA"/>
</dbReference>
<feature type="compositionally biased region" description="Basic and acidic residues" evidence="5">
    <location>
        <begin position="40"/>
        <end position="56"/>
    </location>
</feature>
<evidence type="ECO:0000313" key="9">
    <source>
        <dbReference type="Proteomes" id="UP000757232"/>
    </source>
</evidence>
<dbReference type="GO" id="GO:0000329">
    <property type="term" value="C:fungal-type vacuole membrane"/>
    <property type="evidence" value="ECO:0007669"/>
    <property type="project" value="TreeGrafter"/>
</dbReference>
<feature type="transmembrane region" description="Helical" evidence="6">
    <location>
        <begin position="219"/>
        <end position="239"/>
    </location>
</feature>
<evidence type="ECO:0000256" key="2">
    <source>
        <dbReference type="ARBA" id="ARBA00022692"/>
    </source>
</evidence>
<dbReference type="PANTHER" id="PTHR46140">
    <property type="entry name" value="VACUOLAR TRANSPORTER CHAPERONE 1-RELATED"/>
    <property type="match status" value="1"/>
</dbReference>
<dbReference type="OrthoDB" id="2243669at2759"/>
<keyword evidence="9" id="KW-1185">Reference proteome</keyword>
<evidence type="ECO:0000256" key="3">
    <source>
        <dbReference type="ARBA" id="ARBA00022989"/>
    </source>
</evidence>
<reference evidence="8" key="1">
    <citation type="submission" date="2016-06" db="EMBL/GenBank/DDBJ databases">
        <title>Draft Genome sequence of the fungus Inonotus baumii.</title>
        <authorList>
            <person name="Zhu H."/>
            <person name="Lin W."/>
        </authorList>
    </citation>
    <scope>NUCLEOTIDE SEQUENCE</scope>
    <source>
        <strain evidence="8">821</strain>
    </source>
</reference>
<evidence type="ECO:0000256" key="6">
    <source>
        <dbReference type="SAM" id="Phobius"/>
    </source>
</evidence>
<dbReference type="Proteomes" id="UP000757232">
    <property type="component" value="Unassembled WGS sequence"/>
</dbReference>
<protein>
    <recommendedName>
        <fullName evidence="7">DUF202 domain-containing protein</fullName>
    </recommendedName>
</protein>
<name>A0A9Q5MZQ7_SANBA</name>